<comment type="caution">
    <text evidence="1">The sequence shown here is derived from an EMBL/GenBank/DDBJ whole genome shotgun (WGS) entry which is preliminary data.</text>
</comment>
<evidence type="ECO:0000313" key="1">
    <source>
        <dbReference type="EMBL" id="MEG3616500.1"/>
    </source>
</evidence>
<dbReference type="Proteomes" id="UP001310387">
    <property type="component" value="Unassembled WGS sequence"/>
</dbReference>
<proteinExistence type="predicted"/>
<reference evidence="1" key="2">
    <citation type="submission" date="2024-02" db="EMBL/GenBank/DDBJ databases">
        <authorList>
            <person name="Prathaban M."/>
            <person name="Mythili R."/>
            <person name="Sharmila Devi N."/>
            <person name="Sobanaa M."/>
            <person name="Prathiviraj R."/>
            <person name="Selvin J."/>
        </authorList>
    </citation>
    <scope>NUCLEOTIDE SEQUENCE</scope>
    <source>
        <strain evidence="1">MP1014</strain>
    </source>
</reference>
<evidence type="ECO:0000313" key="2">
    <source>
        <dbReference type="Proteomes" id="UP001310387"/>
    </source>
</evidence>
<dbReference type="EMBL" id="JBAGLP010000119">
    <property type="protein sequence ID" value="MEG3616500.1"/>
    <property type="molecule type" value="Genomic_DNA"/>
</dbReference>
<name>A0ABU7ZAE1_9MICO</name>
<reference evidence="1" key="1">
    <citation type="journal article" date="2024" name="Antonie Van Leeuwenhoek">
        <title>Isoptericola haloaureus sp. nov., a dimorphic actinobacterium isolated from mangrove sediments of southeast India, implicating biosaline agricultural significance through nitrogen fixation and salt tolerance genes.</title>
        <authorList>
            <person name="Prathaban M."/>
            <person name="Prathiviraj R."/>
            <person name="Ravichandran M."/>
            <person name="Natarajan S.D."/>
            <person name="Sobanaa M."/>
            <person name="Hari Krishna Kumar S."/>
            <person name="Chandrasekar V."/>
            <person name="Selvin J."/>
        </authorList>
    </citation>
    <scope>NUCLEOTIDE SEQUENCE</scope>
    <source>
        <strain evidence="1">MP1014</strain>
    </source>
</reference>
<protein>
    <submittedName>
        <fullName evidence="1">Uncharacterized protein</fullName>
    </submittedName>
</protein>
<accession>A0ABU7ZAE1</accession>
<dbReference type="RefSeq" id="WP_332902999.1">
    <property type="nucleotide sequence ID" value="NZ_JBAGLP010000119.1"/>
</dbReference>
<organism evidence="1 2">
    <name type="scientific">Isoptericola haloaureus</name>
    <dbReference type="NCBI Taxonomy" id="1542902"/>
    <lineage>
        <taxon>Bacteria</taxon>
        <taxon>Bacillati</taxon>
        <taxon>Actinomycetota</taxon>
        <taxon>Actinomycetes</taxon>
        <taxon>Micrococcales</taxon>
        <taxon>Promicromonosporaceae</taxon>
        <taxon>Isoptericola</taxon>
    </lineage>
</organism>
<sequence length="48" mass="5529">MTMILLLLTLLIAGVWMTALARTVRRDGLGSRRPPRSHLEWWEGAEPR</sequence>
<keyword evidence="2" id="KW-1185">Reference proteome</keyword>
<gene>
    <name evidence="1" type="ORF">V5O49_15320</name>
</gene>